<proteinExistence type="predicted"/>
<dbReference type="WBParaSite" id="nRc.2.0.1.t17764-RA">
    <property type="protein sequence ID" value="nRc.2.0.1.t17764-RA"/>
    <property type="gene ID" value="nRc.2.0.1.g17764"/>
</dbReference>
<protein>
    <submittedName>
        <fullName evidence="2">Uncharacterized protein</fullName>
    </submittedName>
</protein>
<reference evidence="2" key="1">
    <citation type="submission" date="2022-11" db="UniProtKB">
        <authorList>
            <consortium name="WormBaseParasite"/>
        </authorList>
    </citation>
    <scope>IDENTIFICATION</scope>
</reference>
<name>A0A915IU93_ROMCU</name>
<evidence type="ECO:0000313" key="2">
    <source>
        <dbReference type="WBParaSite" id="nRc.2.0.1.t17764-RA"/>
    </source>
</evidence>
<organism evidence="1 2">
    <name type="scientific">Romanomermis culicivorax</name>
    <name type="common">Nematode worm</name>
    <dbReference type="NCBI Taxonomy" id="13658"/>
    <lineage>
        <taxon>Eukaryota</taxon>
        <taxon>Metazoa</taxon>
        <taxon>Ecdysozoa</taxon>
        <taxon>Nematoda</taxon>
        <taxon>Enoplea</taxon>
        <taxon>Dorylaimia</taxon>
        <taxon>Mermithida</taxon>
        <taxon>Mermithoidea</taxon>
        <taxon>Mermithidae</taxon>
        <taxon>Romanomermis</taxon>
    </lineage>
</organism>
<dbReference type="Proteomes" id="UP000887565">
    <property type="component" value="Unplaced"/>
</dbReference>
<sequence length="92" mass="10936">MHTSVYVKELCEQTFWKTKSLMITHFKDFQIVDIDCLISSVLLAATAHCEQDKRYDHNDYIDQNVVDKHFIKADYRSLIDFLRRTECSEEAM</sequence>
<evidence type="ECO:0000313" key="1">
    <source>
        <dbReference type="Proteomes" id="UP000887565"/>
    </source>
</evidence>
<keyword evidence="1" id="KW-1185">Reference proteome</keyword>
<dbReference type="AlphaFoldDB" id="A0A915IU93"/>
<accession>A0A915IU93</accession>